<evidence type="ECO:0000313" key="6">
    <source>
        <dbReference type="EMBL" id="OZI65100.1"/>
    </source>
</evidence>
<evidence type="ECO:0000256" key="4">
    <source>
        <dbReference type="ARBA" id="ARBA00023163"/>
    </source>
</evidence>
<dbReference type="SUPFAM" id="SSF46785">
    <property type="entry name" value="Winged helix' DNA-binding domain"/>
    <property type="match status" value="1"/>
</dbReference>
<organism evidence="6 7">
    <name type="scientific">Bordetella genomosp. 1</name>
    <dbReference type="NCBI Taxonomy" id="1395607"/>
    <lineage>
        <taxon>Bacteria</taxon>
        <taxon>Pseudomonadati</taxon>
        <taxon>Pseudomonadota</taxon>
        <taxon>Betaproteobacteria</taxon>
        <taxon>Burkholderiales</taxon>
        <taxon>Alcaligenaceae</taxon>
        <taxon>Bordetella</taxon>
    </lineage>
</organism>
<evidence type="ECO:0000256" key="3">
    <source>
        <dbReference type="ARBA" id="ARBA00023125"/>
    </source>
</evidence>
<dbReference type="Pfam" id="PF00126">
    <property type="entry name" value="HTH_1"/>
    <property type="match status" value="1"/>
</dbReference>
<dbReference type="InterPro" id="IPR005119">
    <property type="entry name" value="LysR_subst-bd"/>
</dbReference>
<dbReference type="PANTHER" id="PTHR30126">
    <property type="entry name" value="HTH-TYPE TRANSCRIPTIONAL REGULATOR"/>
    <property type="match status" value="1"/>
</dbReference>
<dbReference type="SUPFAM" id="SSF53850">
    <property type="entry name" value="Periplasmic binding protein-like II"/>
    <property type="match status" value="1"/>
</dbReference>
<dbReference type="InterPro" id="IPR036390">
    <property type="entry name" value="WH_DNA-bd_sf"/>
</dbReference>
<keyword evidence="4" id="KW-0804">Transcription</keyword>
<keyword evidence="3" id="KW-0238">DNA-binding</keyword>
<proteinExistence type="inferred from homology"/>
<keyword evidence="7" id="KW-1185">Reference proteome</keyword>
<comment type="similarity">
    <text evidence="1">Belongs to the LysR transcriptional regulatory family.</text>
</comment>
<dbReference type="RefSeq" id="WP_094831300.1">
    <property type="nucleotide sequence ID" value="NZ_NEVR01000002.1"/>
</dbReference>
<name>A0ABX4EZE1_9BORD</name>
<dbReference type="Proteomes" id="UP000216354">
    <property type="component" value="Unassembled WGS sequence"/>
</dbReference>
<dbReference type="PRINTS" id="PR00039">
    <property type="entry name" value="HTHLYSR"/>
</dbReference>
<reference evidence="6 7" key="1">
    <citation type="submission" date="2017-05" db="EMBL/GenBank/DDBJ databases">
        <title>Complete and WGS of Bordetella genogroups.</title>
        <authorList>
            <person name="Spilker T."/>
            <person name="Lipuma J."/>
        </authorList>
    </citation>
    <scope>NUCLEOTIDE SEQUENCE [LARGE SCALE GENOMIC DNA]</scope>
    <source>
        <strain evidence="6 7">AU9795</strain>
    </source>
</reference>
<dbReference type="PANTHER" id="PTHR30126:SF98">
    <property type="entry name" value="HTH-TYPE TRANSCRIPTIONAL ACTIVATOR BAUR"/>
    <property type="match status" value="1"/>
</dbReference>
<dbReference type="Gene3D" id="1.10.10.10">
    <property type="entry name" value="Winged helix-like DNA-binding domain superfamily/Winged helix DNA-binding domain"/>
    <property type="match status" value="1"/>
</dbReference>
<evidence type="ECO:0000256" key="1">
    <source>
        <dbReference type="ARBA" id="ARBA00009437"/>
    </source>
</evidence>
<sequence length="316" mass="34464">MTPFKGKLRTRHLEIVLAVADLGNLSKAATQLHSTQSALSRAIAEIEDLVGARLFERTAKGTTCTPLGLAMCRHARQLLSSYRKAEIDLAALARGEAGSLTVGCFTLFSGWPVAEAALRFREAHPRITLSVEVGTHERLIEDLDAGALDILISRFASTVNPQIYRSVTLSEDAVVLTCAPGHPLATQADATLADYVRHPWIAALPGSRIRGELEIALRHEGLPIPRMVGALSLEFGREMMRAGQDLWLLPGSVARVWQARGELCVLPLLPPLRRSPLAAIWRRDRPSNRQMRAFATQVARVIQGTPQARDDAGAAR</sequence>
<evidence type="ECO:0000256" key="2">
    <source>
        <dbReference type="ARBA" id="ARBA00023015"/>
    </source>
</evidence>
<dbReference type="InterPro" id="IPR000847">
    <property type="entry name" value="LysR_HTH_N"/>
</dbReference>
<evidence type="ECO:0000313" key="7">
    <source>
        <dbReference type="Proteomes" id="UP000216354"/>
    </source>
</evidence>
<dbReference type="PROSITE" id="PS50931">
    <property type="entry name" value="HTH_LYSR"/>
    <property type="match status" value="1"/>
</dbReference>
<dbReference type="Gene3D" id="3.40.190.10">
    <property type="entry name" value="Periplasmic binding protein-like II"/>
    <property type="match status" value="2"/>
</dbReference>
<evidence type="ECO:0000259" key="5">
    <source>
        <dbReference type="PROSITE" id="PS50931"/>
    </source>
</evidence>
<comment type="caution">
    <text evidence="6">The sequence shown here is derived from an EMBL/GenBank/DDBJ whole genome shotgun (WGS) entry which is preliminary data.</text>
</comment>
<feature type="domain" description="HTH lysR-type" evidence="5">
    <location>
        <begin position="8"/>
        <end position="65"/>
    </location>
</feature>
<gene>
    <name evidence="6" type="ORF">CAL27_08505</name>
</gene>
<dbReference type="Pfam" id="PF03466">
    <property type="entry name" value="LysR_substrate"/>
    <property type="match status" value="1"/>
</dbReference>
<dbReference type="InterPro" id="IPR036388">
    <property type="entry name" value="WH-like_DNA-bd_sf"/>
</dbReference>
<dbReference type="EMBL" id="NEVR01000002">
    <property type="protein sequence ID" value="OZI65100.1"/>
    <property type="molecule type" value="Genomic_DNA"/>
</dbReference>
<accession>A0ABX4EZE1</accession>
<keyword evidence="2" id="KW-0805">Transcription regulation</keyword>
<protein>
    <submittedName>
        <fullName evidence="6">LysR family transcriptional regulator</fullName>
    </submittedName>
</protein>